<proteinExistence type="inferred from homology"/>
<name>A0A0N1NZB4_9EURO</name>
<keyword evidence="5" id="KW-0560">Oxidoreductase</keyword>
<comment type="caution">
    <text evidence="8">The sequence shown here is derived from an EMBL/GenBank/DDBJ whole genome shotgun (WGS) entry which is preliminary data.</text>
</comment>
<dbReference type="InterPro" id="IPR020843">
    <property type="entry name" value="ER"/>
</dbReference>
<dbReference type="InterPro" id="IPR011032">
    <property type="entry name" value="GroES-like_sf"/>
</dbReference>
<comment type="similarity">
    <text evidence="2 6">Belongs to the zinc-containing alcohol dehydrogenase family.</text>
</comment>
<dbReference type="STRING" id="1664694.A0A0N1NZB4"/>
<gene>
    <name evidence="8" type="ORF">AB675_10280</name>
</gene>
<dbReference type="SMART" id="SM00829">
    <property type="entry name" value="PKS_ER"/>
    <property type="match status" value="1"/>
</dbReference>
<evidence type="ECO:0000259" key="7">
    <source>
        <dbReference type="SMART" id="SM00829"/>
    </source>
</evidence>
<dbReference type="CDD" id="cd08278">
    <property type="entry name" value="benzyl_alcohol_DH"/>
    <property type="match status" value="1"/>
</dbReference>
<evidence type="ECO:0000313" key="8">
    <source>
        <dbReference type="EMBL" id="KPI37357.1"/>
    </source>
</evidence>
<dbReference type="GO" id="GO:0016491">
    <property type="term" value="F:oxidoreductase activity"/>
    <property type="evidence" value="ECO:0007669"/>
    <property type="project" value="UniProtKB-KW"/>
</dbReference>
<dbReference type="OrthoDB" id="1560166at2759"/>
<evidence type="ECO:0000256" key="4">
    <source>
        <dbReference type="ARBA" id="ARBA00022833"/>
    </source>
</evidence>
<dbReference type="GO" id="GO:0008270">
    <property type="term" value="F:zinc ion binding"/>
    <property type="evidence" value="ECO:0007669"/>
    <property type="project" value="InterPro"/>
</dbReference>
<dbReference type="Proteomes" id="UP000038010">
    <property type="component" value="Unassembled WGS sequence"/>
</dbReference>
<evidence type="ECO:0000313" key="9">
    <source>
        <dbReference type="Proteomes" id="UP000038010"/>
    </source>
</evidence>
<dbReference type="Pfam" id="PF08240">
    <property type="entry name" value="ADH_N"/>
    <property type="match status" value="1"/>
</dbReference>
<dbReference type="EMBL" id="LFJN01000024">
    <property type="protein sequence ID" value="KPI37357.1"/>
    <property type="molecule type" value="Genomic_DNA"/>
</dbReference>
<dbReference type="RefSeq" id="XP_017997320.1">
    <property type="nucleotide sequence ID" value="XM_018139041.1"/>
</dbReference>
<accession>A0A0N1NZB4</accession>
<organism evidence="8 9">
    <name type="scientific">Cyphellophora attinorum</name>
    <dbReference type="NCBI Taxonomy" id="1664694"/>
    <lineage>
        <taxon>Eukaryota</taxon>
        <taxon>Fungi</taxon>
        <taxon>Dikarya</taxon>
        <taxon>Ascomycota</taxon>
        <taxon>Pezizomycotina</taxon>
        <taxon>Eurotiomycetes</taxon>
        <taxon>Chaetothyriomycetidae</taxon>
        <taxon>Chaetothyriales</taxon>
        <taxon>Cyphellophoraceae</taxon>
        <taxon>Cyphellophora</taxon>
    </lineage>
</organism>
<dbReference type="SUPFAM" id="SSF50129">
    <property type="entry name" value="GroES-like"/>
    <property type="match status" value="1"/>
</dbReference>
<keyword evidence="3 6" id="KW-0479">Metal-binding</keyword>
<dbReference type="InterPro" id="IPR036291">
    <property type="entry name" value="NAD(P)-bd_dom_sf"/>
</dbReference>
<dbReference type="PANTHER" id="PTHR43350">
    <property type="entry name" value="NAD-DEPENDENT ALCOHOL DEHYDROGENASE"/>
    <property type="match status" value="1"/>
</dbReference>
<dbReference type="SUPFAM" id="SSF51735">
    <property type="entry name" value="NAD(P)-binding Rossmann-fold domains"/>
    <property type="match status" value="1"/>
</dbReference>
<dbReference type="GeneID" id="28730921"/>
<dbReference type="Pfam" id="PF00107">
    <property type="entry name" value="ADH_zinc_N"/>
    <property type="match status" value="1"/>
</dbReference>
<dbReference type="Gene3D" id="3.90.180.10">
    <property type="entry name" value="Medium-chain alcohol dehydrogenases, catalytic domain"/>
    <property type="match status" value="1"/>
</dbReference>
<feature type="domain" description="Enoyl reductase (ER)" evidence="7">
    <location>
        <begin position="32"/>
        <end position="394"/>
    </location>
</feature>
<dbReference type="Gene3D" id="3.40.50.720">
    <property type="entry name" value="NAD(P)-binding Rossmann-like Domain"/>
    <property type="match status" value="1"/>
</dbReference>
<dbReference type="InterPro" id="IPR002328">
    <property type="entry name" value="ADH_Zn_CS"/>
</dbReference>
<dbReference type="PROSITE" id="PS00059">
    <property type="entry name" value="ADH_ZINC"/>
    <property type="match status" value="1"/>
</dbReference>
<keyword evidence="4 6" id="KW-0862">Zinc</keyword>
<dbReference type="InterPro" id="IPR013154">
    <property type="entry name" value="ADH-like_N"/>
</dbReference>
<protein>
    <submittedName>
        <fullName evidence="8">Aryl-alcohol dehydrogenase</fullName>
    </submittedName>
</protein>
<comment type="cofactor">
    <cofactor evidence="1 6">
        <name>Zn(2+)</name>
        <dbReference type="ChEBI" id="CHEBI:29105"/>
    </cofactor>
</comment>
<evidence type="ECO:0000256" key="5">
    <source>
        <dbReference type="ARBA" id="ARBA00023002"/>
    </source>
</evidence>
<keyword evidence="9" id="KW-1185">Reference proteome</keyword>
<dbReference type="AlphaFoldDB" id="A0A0N1NZB4"/>
<dbReference type="VEuPathDB" id="FungiDB:AB675_10280"/>
<reference evidence="8 9" key="1">
    <citation type="submission" date="2015-06" db="EMBL/GenBank/DDBJ databases">
        <title>Draft genome of the ant-associated black yeast Phialophora attae CBS 131958.</title>
        <authorList>
            <person name="Moreno L.F."/>
            <person name="Stielow B.J."/>
            <person name="de Hoog S."/>
            <person name="Vicente V.A."/>
            <person name="Weiss V.A."/>
            <person name="de Vries M."/>
            <person name="Cruz L.M."/>
            <person name="Souza E.M."/>
        </authorList>
    </citation>
    <scope>NUCLEOTIDE SEQUENCE [LARGE SCALE GENOMIC DNA]</scope>
    <source>
        <strain evidence="8 9">CBS 131958</strain>
    </source>
</reference>
<evidence type="ECO:0000256" key="3">
    <source>
        <dbReference type="ARBA" id="ARBA00022723"/>
    </source>
</evidence>
<evidence type="ECO:0000256" key="2">
    <source>
        <dbReference type="ARBA" id="ARBA00008072"/>
    </source>
</evidence>
<dbReference type="InterPro" id="IPR013149">
    <property type="entry name" value="ADH-like_C"/>
</dbReference>
<evidence type="ECO:0000256" key="6">
    <source>
        <dbReference type="RuleBase" id="RU361277"/>
    </source>
</evidence>
<evidence type="ECO:0000256" key="1">
    <source>
        <dbReference type="ARBA" id="ARBA00001947"/>
    </source>
</evidence>
<dbReference type="PANTHER" id="PTHR43350:SF2">
    <property type="entry name" value="GROES-LIKE ZINC-BINDING ALCOHOL DEHYDROGENASE FAMILY PROTEIN"/>
    <property type="match status" value="1"/>
</dbReference>
<sequence>MTSATRPQLEPRISSFRQNGMRTDALVLSEPGGKFKYKKITLRDNLLEPDECLVRIKATGICHTDLNFASKDRGQPENFPCVLGHEGAGTVIKVGSWVEDIAVGDEVIVTFTSCAQCRNCETGFPGYCDRWFKYNLGFSRFDGTQTIEDPKSKKPLKGHFFGQSSFAREIIVCETALVVIPAPTPAYELLAPLACGVMTGAGAMLNIVKPQPHQSVCVLGVGSVGLSAIMALKTLARPPRRIIALDILSSRLELAKKYGATHGINTTYQKDLMPTLMEITKGAGVDATIDCVGLPKVVEQIVHGTARRGRIVAVGVGLLTNAVSINTFEAVQAGLVYQGSLQGDSDPKRFLPWLLKMNQQGKFPYDELITTYHVEEVAEAIKDIKEGRTVKAVLLWDTH</sequence>